<dbReference type="Proteomes" id="UP000054874">
    <property type="component" value="Unassembled WGS sequence"/>
</dbReference>
<comment type="caution">
    <text evidence="6">The sequence shown here is derived from an EMBL/GenBank/DDBJ whole genome shotgun (WGS) entry which is preliminary data.</text>
</comment>
<reference evidence="6 7" key="1">
    <citation type="submission" date="2015-11" db="EMBL/GenBank/DDBJ databases">
        <title>Butyribacter intestini gen. nov., sp. nov., a butyric acid-producing bacterium of the family Lachnospiraceae isolated from the human faeces.</title>
        <authorList>
            <person name="Zou Y."/>
            <person name="Xue W."/>
            <person name="Luo G."/>
            <person name="Lv M."/>
        </authorList>
    </citation>
    <scope>NUCLEOTIDE SEQUENCE [LARGE SCALE GENOMIC DNA]</scope>
    <source>
        <strain evidence="6 7">ACET-33324</strain>
    </source>
</reference>
<organism evidence="6 7">
    <name type="scientific">Acetivibrio ethanolgignens</name>
    <dbReference type="NCBI Taxonomy" id="290052"/>
    <lineage>
        <taxon>Bacteria</taxon>
        <taxon>Bacillati</taxon>
        <taxon>Bacillota</taxon>
        <taxon>Clostridia</taxon>
        <taxon>Eubacteriales</taxon>
        <taxon>Oscillospiraceae</taxon>
        <taxon>Acetivibrio</taxon>
    </lineage>
</organism>
<evidence type="ECO:0000313" key="7">
    <source>
        <dbReference type="Proteomes" id="UP000054874"/>
    </source>
</evidence>
<feature type="coiled-coil region" evidence="2">
    <location>
        <begin position="160"/>
        <end position="261"/>
    </location>
</feature>
<keyword evidence="2" id="KW-0175">Coiled coil</keyword>
<dbReference type="GO" id="GO:0004222">
    <property type="term" value="F:metalloendopeptidase activity"/>
    <property type="evidence" value="ECO:0007669"/>
    <property type="project" value="TreeGrafter"/>
</dbReference>
<dbReference type="OrthoDB" id="5623881at2"/>
<dbReference type="Pfam" id="PF01551">
    <property type="entry name" value="Peptidase_M23"/>
    <property type="match status" value="1"/>
</dbReference>
<feature type="domain" description="Peptidoglycan hydrolase PcsB coiled-coil" evidence="5">
    <location>
        <begin position="104"/>
        <end position="173"/>
    </location>
</feature>
<dbReference type="PANTHER" id="PTHR21666">
    <property type="entry name" value="PEPTIDASE-RELATED"/>
    <property type="match status" value="1"/>
</dbReference>
<evidence type="ECO:0000313" key="6">
    <source>
        <dbReference type="EMBL" id="KSV59671.1"/>
    </source>
</evidence>
<gene>
    <name evidence="6" type="ORF">ASU35_01385</name>
</gene>
<evidence type="ECO:0000256" key="2">
    <source>
        <dbReference type="SAM" id="Coils"/>
    </source>
</evidence>
<protein>
    <submittedName>
        <fullName evidence="6">Uncharacterized protein</fullName>
    </submittedName>
</protein>
<dbReference type="PANTHER" id="PTHR21666:SF270">
    <property type="entry name" value="MUREIN HYDROLASE ACTIVATOR ENVC"/>
    <property type="match status" value="1"/>
</dbReference>
<feature type="coiled-coil region" evidence="2">
    <location>
        <begin position="30"/>
        <end position="117"/>
    </location>
</feature>
<feature type="signal peptide" evidence="3">
    <location>
        <begin position="1"/>
        <end position="26"/>
    </location>
</feature>
<dbReference type="Gene3D" id="6.10.250.3150">
    <property type="match status" value="1"/>
</dbReference>
<dbReference type="InterPro" id="IPR050570">
    <property type="entry name" value="Cell_wall_metabolism_enzyme"/>
</dbReference>
<keyword evidence="1 3" id="KW-0732">Signal</keyword>
<feature type="chain" id="PRO_5006894267" evidence="3">
    <location>
        <begin position="27"/>
        <end position="403"/>
    </location>
</feature>
<dbReference type="STRING" id="290052.ASU35_01385"/>
<dbReference type="AlphaFoldDB" id="A0A0V8QGJ0"/>
<name>A0A0V8QGJ0_9FIRM</name>
<dbReference type="EMBL" id="LNAM01000112">
    <property type="protein sequence ID" value="KSV59671.1"/>
    <property type="molecule type" value="Genomic_DNA"/>
</dbReference>
<dbReference type="InterPro" id="IPR011055">
    <property type="entry name" value="Dup_hybrid_motif"/>
</dbReference>
<keyword evidence="7" id="KW-1185">Reference proteome</keyword>
<dbReference type="Gene3D" id="2.70.70.10">
    <property type="entry name" value="Glucose Permease (Domain IIA)"/>
    <property type="match status" value="1"/>
</dbReference>
<sequence>MKRLKRLCIWTLVGALVLGSAGKIYAAGSISDAKSAKAELEKKKKETKEKITALEKEKGNILVYVEKLDKQLDELQNEIDETNVKLKKTEKNLEKTRQELLAAKEQEEKQYETMKLRIKYMYENGSTDYLDLLIRADSFADFLNRTEYIAKISEYDKKLYEKHREMKEQVEQKKASLEEKLDELENLKAELAYEEETVNKLREDKQDEIEKYENNIDAASEEVKKYNEQIEKQEQLIEELLEAERKRIEEEERRKREEAANNGGGNIIVDNTTDGFRWPLNVPGRISSYFGNRESPTAGASSYHKGIDIAVPVGTDIVASAAGTVVVSSYSSSAGNYIMLYHGNSTYTVYMHCSRLNVSVNDQVSKGQKIAEAGSTGISTGSHLHFGISVNGAYQNPLNYVSQ</sequence>
<dbReference type="InterPro" id="IPR016047">
    <property type="entry name" value="M23ase_b-sheet_dom"/>
</dbReference>
<evidence type="ECO:0000256" key="3">
    <source>
        <dbReference type="SAM" id="SignalP"/>
    </source>
</evidence>
<dbReference type="SUPFAM" id="SSF51261">
    <property type="entry name" value="Duplicated hybrid motif"/>
    <property type="match status" value="1"/>
</dbReference>
<dbReference type="RefSeq" id="WP_058352201.1">
    <property type="nucleotide sequence ID" value="NZ_CABMMD010000112.1"/>
</dbReference>
<evidence type="ECO:0000259" key="5">
    <source>
        <dbReference type="Pfam" id="PF24568"/>
    </source>
</evidence>
<feature type="domain" description="M23ase beta-sheet core" evidence="4">
    <location>
        <begin position="303"/>
        <end position="397"/>
    </location>
</feature>
<dbReference type="CDD" id="cd12797">
    <property type="entry name" value="M23_peptidase"/>
    <property type="match status" value="1"/>
</dbReference>
<accession>A0A0V8QGJ0</accession>
<dbReference type="Pfam" id="PF24568">
    <property type="entry name" value="CC_PcsB"/>
    <property type="match status" value="1"/>
</dbReference>
<evidence type="ECO:0000256" key="1">
    <source>
        <dbReference type="ARBA" id="ARBA00022729"/>
    </source>
</evidence>
<dbReference type="InterPro" id="IPR057309">
    <property type="entry name" value="PcsB_CC"/>
</dbReference>
<evidence type="ECO:0000259" key="4">
    <source>
        <dbReference type="Pfam" id="PF01551"/>
    </source>
</evidence>
<proteinExistence type="predicted"/>